<protein>
    <submittedName>
        <fullName evidence="2">Uncharacterized protein LOC108566719</fullName>
    </submittedName>
</protein>
<evidence type="ECO:0000313" key="1">
    <source>
        <dbReference type="Proteomes" id="UP000695000"/>
    </source>
</evidence>
<evidence type="ECO:0000313" key="2">
    <source>
        <dbReference type="RefSeq" id="XP_017782228.1"/>
    </source>
</evidence>
<dbReference type="RefSeq" id="XP_017782228.1">
    <property type="nucleotide sequence ID" value="XM_017926739.1"/>
</dbReference>
<feature type="non-terminal residue" evidence="2">
    <location>
        <position position="1"/>
    </location>
</feature>
<organism evidence="1 2">
    <name type="scientific">Nicrophorus vespilloides</name>
    <name type="common">Boreal carrion beetle</name>
    <dbReference type="NCBI Taxonomy" id="110193"/>
    <lineage>
        <taxon>Eukaryota</taxon>
        <taxon>Metazoa</taxon>
        <taxon>Ecdysozoa</taxon>
        <taxon>Arthropoda</taxon>
        <taxon>Hexapoda</taxon>
        <taxon>Insecta</taxon>
        <taxon>Pterygota</taxon>
        <taxon>Neoptera</taxon>
        <taxon>Endopterygota</taxon>
        <taxon>Coleoptera</taxon>
        <taxon>Polyphaga</taxon>
        <taxon>Staphyliniformia</taxon>
        <taxon>Silphidae</taxon>
        <taxon>Nicrophorinae</taxon>
        <taxon>Nicrophorus</taxon>
    </lineage>
</organism>
<dbReference type="PANTHER" id="PTHR21261">
    <property type="entry name" value="BEAT PROTEIN"/>
    <property type="match status" value="1"/>
</dbReference>
<proteinExistence type="predicted"/>
<keyword evidence="1" id="KW-1185">Reference proteome</keyword>
<accession>A0ABM1N5X8</accession>
<reference evidence="2" key="1">
    <citation type="submission" date="2025-08" db="UniProtKB">
        <authorList>
            <consortium name="RefSeq"/>
        </authorList>
    </citation>
    <scope>IDENTIFICATION</scope>
    <source>
        <tissue evidence="2">Whole Larva</tissue>
    </source>
</reference>
<sequence length="102" mass="10992">VATAGALIKYPPLQHRHGLVTTTLGLRFVLSSRHFLGGSMRVKCVASVSPVLWRGDRESVVQSLPIQDMREALLLVKSGAKEAFVPGIGILVAAALMRIVNF</sequence>
<name>A0ABM1N5X8_NICVS</name>
<dbReference type="PANTHER" id="PTHR21261:SF14">
    <property type="entry name" value="BEATEN PATH IV, ISOFORM B"/>
    <property type="match status" value="1"/>
</dbReference>
<dbReference type="GeneID" id="108566719"/>
<gene>
    <name evidence="2" type="primary">LOC108566719</name>
</gene>
<dbReference type="Proteomes" id="UP000695000">
    <property type="component" value="Unplaced"/>
</dbReference>